<organism evidence="2 3">
    <name type="scientific">Vitrella brassicaformis (strain CCMP3155)</name>
    <dbReference type="NCBI Taxonomy" id="1169540"/>
    <lineage>
        <taxon>Eukaryota</taxon>
        <taxon>Sar</taxon>
        <taxon>Alveolata</taxon>
        <taxon>Colpodellida</taxon>
        <taxon>Vitrellaceae</taxon>
        <taxon>Vitrella</taxon>
    </lineage>
</organism>
<keyword evidence="3" id="KW-1185">Reference proteome</keyword>
<dbReference type="AlphaFoldDB" id="A0A0G4GX52"/>
<gene>
    <name evidence="2" type="ORF">Vbra_829</name>
</gene>
<evidence type="ECO:0000256" key="1">
    <source>
        <dbReference type="SAM" id="MobiDB-lite"/>
    </source>
</evidence>
<accession>A0A0G4GX52</accession>
<dbReference type="VEuPathDB" id="CryptoDB:Vbra_829"/>
<proteinExistence type="predicted"/>
<dbReference type="EMBL" id="CDMY01000859">
    <property type="protein sequence ID" value="CEM35518.1"/>
    <property type="molecule type" value="Genomic_DNA"/>
</dbReference>
<sequence>MDTRRAPCLVVEPVAFLSDGSKVFLFVRSDAEAEKLDNGVMSDIHSAFVSGRFFAADEGDWIVVSGWRNELYHVTSQSPLHSQPSFDDSEGFTPPCSGPPRTPLLPQAYPSPHSSWMGQPSSPSVCLYMVRYEPQFVRPEETRALLCMLMEGNHSDEWRGLGMW</sequence>
<reference evidence="2 3" key="1">
    <citation type="submission" date="2014-11" db="EMBL/GenBank/DDBJ databases">
        <authorList>
            <person name="Zhu J."/>
            <person name="Qi W."/>
            <person name="Song R."/>
        </authorList>
    </citation>
    <scope>NUCLEOTIDE SEQUENCE [LARGE SCALE GENOMIC DNA]</scope>
</reference>
<name>A0A0G4GX52_VITBC</name>
<dbReference type="Proteomes" id="UP000041254">
    <property type="component" value="Unassembled WGS sequence"/>
</dbReference>
<protein>
    <submittedName>
        <fullName evidence="2">Uncharacterized protein</fullName>
    </submittedName>
</protein>
<dbReference type="InParanoid" id="A0A0G4GX52"/>
<evidence type="ECO:0000313" key="3">
    <source>
        <dbReference type="Proteomes" id="UP000041254"/>
    </source>
</evidence>
<feature type="region of interest" description="Disordered" evidence="1">
    <location>
        <begin position="82"/>
        <end position="104"/>
    </location>
</feature>
<evidence type="ECO:0000313" key="2">
    <source>
        <dbReference type="EMBL" id="CEM35518.1"/>
    </source>
</evidence>